<keyword evidence="1" id="KW-0472">Membrane</keyword>
<organism evidence="2 3">
    <name type="scientific">Streptomyces turgidiscabies (strain Car8)</name>
    <dbReference type="NCBI Taxonomy" id="698760"/>
    <lineage>
        <taxon>Bacteria</taxon>
        <taxon>Bacillati</taxon>
        <taxon>Actinomycetota</taxon>
        <taxon>Actinomycetes</taxon>
        <taxon>Kitasatosporales</taxon>
        <taxon>Streptomycetaceae</taxon>
        <taxon>Streptomyces</taxon>
    </lineage>
</organism>
<accession>L7EYL4</accession>
<evidence type="ECO:0000313" key="2">
    <source>
        <dbReference type="EMBL" id="ELP63455.1"/>
    </source>
</evidence>
<dbReference type="AlphaFoldDB" id="L7EYL4"/>
<proteinExistence type="predicted"/>
<protein>
    <submittedName>
        <fullName evidence="2">Uncharacterized protein</fullName>
    </submittedName>
</protein>
<reference evidence="2 3" key="1">
    <citation type="journal article" date="2011" name="Plasmid">
        <title>Streptomyces turgidiscabies Car8 contains a modular pathogenicity island that shares virulence genes with other actinobacterial plant pathogens.</title>
        <authorList>
            <person name="Huguet-Tapia J.C."/>
            <person name="Badger J.H."/>
            <person name="Loria R."/>
            <person name="Pettis G.S."/>
        </authorList>
    </citation>
    <scope>NUCLEOTIDE SEQUENCE [LARGE SCALE GENOMIC DNA]</scope>
    <source>
        <strain evidence="2 3">Car8</strain>
    </source>
</reference>
<evidence type="ECO:0000256" key="1">
    <source>
        <dbReference type="SAM" id="Phobius"/>
    </source>
</evidence>
<keyword evidence="1" id="KW-1133">Transmembrane helix</keyword>
<evidence type="ECO:0000313" key="3">
    <source>
        <dbReference type="Proteomes" id="UP000010931"/>
    </source>
</evidence>
<comment type="caution">
    <text evidence="2">The sequence shown here is derived from an EMBL/GenBank/DDBJ whole genome shotgun (WGS) entry which is preliminary data.</text>
</comment>
<dbReference type="PATRIC" id="fig|698760.3.peg.7659"/>
<keyword evidence="3" id="KW-1185">Reference proteome</keyword>
<sequence>MSGTDEPDLALVLAGDTGRTRAVPATDPDFARLRGLLQPTYSGTERVSEVWAEGRYPPVRVTVIWGLTGVGGWPDTDSPPGGDVAMERQDQLFLDEEGTPWVRSDPSPEIEDDDIRWHRVSRADYDRLERAGVFAAGSAGTGRAGAGAGRRDEVRWAVAGLAVGLGVGAGGVLLMRRAADRREAGPPQGPRQELNNL</sequence>
<name>L7EYL4_STRT8</name>
<gene>
    <name evidence="2" type="ORF">STRTUCAR8_06931</name>
</gene>
<keyword evidence="1" id="KW-0812">Transmembrane</keyword>
<feature type="transmembrane region" description="Helical" evidence="1">
    <location>
        <begin position="156"/>
        <end position="175"/>
    </location>
</feature>
<dbReference type="STRING" id="85558.T45_01470"/>
<dbReference type="EMBL" id="AEJB01000515">
    <property type="protein sequence ID" value="ELP63455.1"/>
    <property type="molecule type" value="Genomic_DNA"/>
</dbReference>
<dbReference type="Proteomes" id="UP000010931">
    <property type="component" value="Unassembled WGS sequence"/>
</dbReference>